<evidence type="ECO:0000256" key="1">
    <source>
        <dbReference type="ARBA" id="ARBA00004141"/>
    </source>
</evidence>
<dbReference type="InterPro" id="IPR045035">
    <property type="entry name" value="YSL-like"/>
</dbReference>
<feature type="transmembrane region" description="Helical" evidence="6">
    <location>
        <begin position="410"/>
        <end position="428"/>
    </location>
</feature>
<evidence type="ECO:0000256" key="4">
    <source>
        <dbReference type="ARBA" id="ARBA00022989"/>
    </source>
</evidence>
<dbReference type="Proteomes" id="UP000315471">
    <property type="component" value="Unassembled WGS sequence"/>
</dbReference>
<comment type="subcellular location">
    <subcellularLocation>
        <location evidence="1">Membrane</location>
        <topology evidence="1">Multi-pass membrane protein</topology>
    </subcellularLocation>
</comment>
<feature type="transmembrane region" description="Helical" evidence="6">
    <location>
        <begin position="237"/>
        <end position="259"/>
    </location>
</feature>
<comment type="caution">
    <text evidence="7">The sequence shown here is derived from an EMBL/GenBank/DDBJ whole genome shotgun (WGS) entry which is preliminary data.</text>
</comment>
<feature type="transmembrane region" description="Helical" evidence="6">
    <location>
        <begin position="449"/>
        <end position="469"/>
    </location>
</feature>
<dbReference type="Pfam" id="PF03169">
    <property type="entry name" value="OPT"/>
    <property type="match status" value="1"/>
</dbReference>
<evidence type="ECO:0000313" key="8">
    <source>
        <dbReference type="Proteomes" id="UP000315471"/>
    </source>
</evidence>
<organism evidence="7 8">
    <name type="scientific">Novipirellula aureliae</name>
    <dbReference type="NCBI Taxonomy" id="2527966"/>
    <lineage>
        <taxon>Bacteria</taxon>
        <taxon>Pseudomonadati</taxon>
        <taxon>Planctomycetota</taxon>
        <taxon>Planctomycetia</taxon>
        <taxon>Pirellulales</taxon>
        <taxon>Pirellulaceae</taxon>
        <taxon>Novipirellula</taxon>
    </lineage>
</organism>
<dbReference type="InterPro" id="IPR004813">
    <property type="entry name" value="OPT"/>
</dbReference>
<dbReference type="GO" id="GO:0035673">
    <property type="term" value="F:oligopeptide transmembrane transporter activity"/>
    <property type="evidence" value="ECO:0007669"/>
    <property type="project" value="InterPro"/>
</dbReference>
<feature type="transmembrane region" description="Helical" evidence="6">
    <location>
        <begin position="25"/>
        <end position="44"/>
    </location>
</feature>
<dbReference type="GO" id="GO:0016020">
    <property type="term" value="C:membrane"/>
    <property type="evidence" value="ECO:0007669"/>
    <property type="project" value="UniProtKB-SubCell"/>
</dbReference>
<keyword evidence="8" id="KW-1185">Reference proteome</keyword>
<feature type="transmembrane region" description="Helical" evidence="6">
    <location>
        <begin position="511"/>
        <end position="532"/>
    </location>
</feature>
<keyword evidence="5 6" id="KW-0472">Membrane</keyword>
<gene>
    <name evidence="7" type="ORF">Q31b_43910</name>
</gene>
<feature type="transmembrane region" description="Helical" evidence="6">
    <location>
        <begin position="324"/>
        <end position="344"/>
    </location>
</feature>
<keyword evidence="4 6" id="KW-1133">Transmembrane helix</keyword>
<feature type="transmembrane region" description="Helical" evidence="6">
    <location>
        <begin position="175"/>
        <end position="196"/>
    </location>
</feature>
<evidence type="ECO:0000256" key="6">
    <source>
        <dbReference type="SAM" id="Phobius"/>
    </source>
</evidence>
<feature type="transmembrane region" description="Helical" evidence="6">
    <location>
        <begin position="279"/>
        <end position="303"/>
    </location>
</feature>
<keyword evidence="2" id="KW-0813">Transport</keyword>
<dbReference type="OrthoDB" id="9809340at2"/>
<feature type="transmembrane region" description="Helical" evidence="6">
    <location>
        <begin position="356"/>
        <end position="374"/>
    </location>
</feature>
<keyword evidence="3 6" id="KW-0812">Transmembrane</keyword>
<feature type="transmembrane region" description="Helical" evidence="6">
    <location>
        <begin position="120"/>
        <end position="143"/>
    </location>
</feature>
<evidence type="ECO:0000256" key="2">
    <source>
        <dbReference type="ARBA" id="ARBA00022448"/>
    </source>
</evidence>
<reference evidence="7 8" key="1">
    <citation type="submission" date="2019-02" db="EMBL/GenBank/DDBJ databases">
        <title>Deep-cultivation of Planctomycetes and their phenomic and genomic characterization uncovers novel biology.</title>
        <authorList>
            <person name="Wiegand S."/>
            <person name="Jogler M."/>
            <person name="Boedeker C."/>
            <person name="Pinto D."/>
            <person name="Vollmers J."/>
            <person name="Rivas-Marin E."/>
            <person name="Kohn T."/>
            <person name="Peeters S.H."/>
            <person name="Heuer A."/>
            <person name="Rast P."/>
            <person name="Oberbeckmann S."/>
            <person name="Bunk B."/>
            <person name="Jeske O."/>
            <person name="Meyerdierks A."/>
            <person name="Storesund J.E."/>
            <person name="Kallscheuer N."/>
            <person name="Luecker S."/>
            <person name="Lage O.M."/>
            <person name="Pohl T."/>
            <person name="Merkel B.J."/>
            <person name="Hornburger P."/>
            <person name="Mueller R.-W."/>
            <person name="Bruemmer F."/>
            <person name="Labrenz M."/>
            <person name="Spormann A.M."/>
            <person name="Op Den Camp H."/>
            <person name="Overmann J."/>
            <person name="Amann R."/>
            <person name="Jetten M.S.M."/>
            <person name="Mascher T."/>
            <person name="Medema M.H."/>
            <person name="Devos D.P."/>
            <person name="Kaster A.-K."/>
            <person name="Ovreas L."/>
            <person name="Rohde M."/>
            <person name="Galperin M.Y."/>
            <person name="Jogler C."/>
        </authorList>
    </citation>
    <scope>NUCLEOTIDE SEQUENCE [LARGE SCALE GENOMIC DNA]</scope>
    <source>
        <strain evidence="7 8">Q31b</strain>
    </source>
</reference>
<feature type="transmembrane region" description="Helical" evidence="6">
    <location>
        <begin position="90"/>
        <end position="108"/>
    </location>
</feature>
<evidence type="ECO:0000256" key="3">
    <source>
        <dbReference type="ARBA" id="ARBA00022692"/>
    </source>
</evidence>
<feature type="transmembrane region" description="Helical" evidence="6">
    <location>
        <begin position="386"/>
        <end position="404"/>
    </location>
</feature>
<sequence length="613" mass="63911">MSAAPQSLDSAPEMIPIRRGPYPEFTWVAVLLGWIIGSLIAVSIGYAALILGFAIEGSELAAILGWGVLRGVMRRTSIVENNINQTIASSVNGASSGIMFTVPALFILSRTSGLESVADFSVPLMILACITGSILGLAFVIPLRKQMIDFDRLAYPGGIAVATILKSPGAGVRKATLLLGGALISGVSHILVLNYFGEDGNWDAGQMFGLPSMLNVSLYLSIMTIGVGYLSGKGGFWFGAGGFLCYFLLSPLLGSYGSTEVIELVSNPTEMRGVLYKPLGIGMLVGAAIGGIIAALPLILSALKSMHTAGNASSDSKAASDEMPIRLLYAAIGLGAMTMIWIAYNSVDSMTIGRAAAMAVLGTVWVWVAGVVVAECVGRTNWSPTSGMTLIAVTIVILIAQGGLEKPETITSSILIGAAICLAISQAGDMMLDLKSGYLIGAIPRRQQIAQFLGVWLGPIIVISLMILLNEQYEIGSEKLPAPQAQALASVAEGILNDDVPAYRYTAGGGLGLLLALSGLGGIGVLIALGFYMPFQIALTYTIGNVLRVISDKTMGSNFGHEVGIPIAAGLIVGEALVGVGYALMQVFFSKPLSTETAMSLGTVCFEHLCGWV</sequence>
<dbReference type="AlphaFoldDB" id="A0A5C6DJQ2"/>
<feature type="transmembrane region" description="Helical" evidence="6">
    <location>
        <begin position="50"/>
        <end position="69"/>
    </location>
</feature>
<evidence type="ECO:0000256" key="5">
    <source>
        <dbReference type="ARBA" id="ARBA00023136"/>
    </source>
</evidence>
<feature type="transmembrane region" description="Helical" evidence="6">
    <location>
        <begin position="208"/>
        <end position="230"/>
    </location>
</feature>
<accession>A0A5C6DJQ2</accession>
<evidence type="ECO:0000313" key="7">
    <source>
        <dbReference type="EMBL" id="TWU37603.1"/>
    </source>
</evidence>
<dbReference type="PANTHER" id="PTHR31645">
    <property type="entry name" value="OLIGOPEPTIDE TRANSPORTER YGL114W-RELATED"/>
    <property type="match status" value="1"/>
</dbReference>
<dbReference type="PANTHER" id="PTHR31645:SF0">
    <property type="entry name" value="OLIGOPEPTIDE TRANSPORTER YGL114W-RELATED"/>
    <property type="match status" value="1"/>
</dbReference>
<dbReference type="EMBL" id="SJPY01000007">
    <property type="protein sequence ID" value="TWU37603.1"/>
    <property type="molecule type" value="Genomic_DNA"/>
</dbReference>
<name>A0A5C6DJQ2_9BACT</name>
<protein>
    <submittedName>
        <fullName evidence="7">OPT oligopeptide transporter protein</fullName>
    </submittedName>
</protein>
<feature type="transmembrane region" description="Helical" evidence="6">
    <location>
        <begin position="563"/>
        <end position="585"/>
    </location>
</feature>
<proteinExistence type="predicted"/>